<evidence type="ECO:0000256" key="1">
    <source>
        <dbReference type="ARBA" id="ARBA00007623"/>
    </source>
</evidence>
<dbReference type="PROSITE" id="PS00139">
    <property type="entry name" value="THIOL_PROTEASE_CYS"/>
    <property type="match status" value="1"/>
</dbReference>
<evidence type="ECO:0000256" key="4">
    <source>
        <dbReference type="ARBA" id="ARBA00022807"/>
    </source>
</evidence>
<evidence type="ECO:0000256" key="7">
    <source>
        <dbReference type="SAM" id="MobiDB-lite"/>
    </source>
</evidence>
<dbReference type="InterPro" id="IPR001300">
    <property type="entry name" value="Peptidase_C2_calpain_cat"/>
</dbReference>
<dbReference type="PANTHER" id="PTHR10183">
    <property type="entry name" value="CALPAIN"/>
    <property type="match status" value="1"/>
</dbReference>
<evidence type="ECO:0000313" key="9">
    <source>
        <dbReference type="EMBL" id="CAB9510303.1"/>
    </source>
</evidence>
<name>A0A9N8DWK0_9STRA</name>
<evidence type="ECO:0000256" key="3">
    <source>
        <dbReference type="ARBA" id="ARBA00022801"/>
    </source>
</evidence>
<dbReference type="Gene3D" id="3.90.70.10">
    <property type="entry name" value="Cysteine proteinases"/>
    <property type="match status" value="1"/>
</dbReference>
<sequence>MGFFAKILGKKENAAAAPTPAPRAAAGKKASAGKKMPSDGPRSAPAAATKKPAAKKPPAKPPAKKPPAKKPPAKKPPEKKPPAKAPAKKPPAAAPKKPAAKAPAKAPAKKPAAAAAKKAPVKAPAAKKATTSSTGALPSLSERNSSNYTATDVEAAFRAAPAHKWKLQTYQFSGSLSFFAMGEQKEIKKKSIPQAIKLFQSNPAEYIGLMYQTSMKTWQPKDCQYTLIMRKGTTQLKPQGVDPSGWMTLMIHEYQQLPPLTELPRNKRDKYTYNMTHKGRKLPKPLLPGRGMGIADLPSLKIIGDIDPSDIHQGRVGDCWLLSAISAVAEFDGAIKKLFRKTKHIDRKPLDDGSINFYTISLYDLTTWKEVDIVIDESLCADPAGNGNLLASKPSEDGELWVCYLEKALAIHCGGWDEITGGQCTHAWAIMTGCKEQYTIARNPKTKKFRCMAKFNPQTKQWAKHYNSPHGPDGGNWVCPWPQVGGGGPATLELTEEQVYQRLCAFDRSNFIVGAGTKGLSDKNKTGGMVDNHAYSVIDCHPQVAGTKIDLLKVRNPWGSGEIEDGDFDDDGPGWDRYPQIKAELKPVVADDGIFYLTKDEFFQFFDHIYVSASNMTEFKED</sequence>
<feature type="compositionally biased region" description="Low complexity" evidence="7">
    <location>
        <begin position="14"/>
        <end position="35"/>
    </location>
</feature>
<evidence type="ECO:0000313" key="10">
    <source>
        <dbReference type="Proteomes" id="UP001153069"/>
    </source>
</evidence>
<dbReference type="OrthoDB" id="40389at2759"/>
<dbReference type="PRINTS" id="PR00704">
    <property type="entry name" value="CALPAIN"/>
</dbReference>
<feature type="region of interest" description="Disordered" evidence="7">
    <location>
        <begin position="1"/>
        <end position="144"/>
    </location>
</feature>
<feature type="compositionally biased region" description="Polar residues" evidence="7">
    <location>
        <begin position="130"/>
        <end position="144"/>
    </location>
</feature>
<dbReference type="EMBL" id="CAICTM010000429">
    <property type="protein sequence ID" value="CAB9510303.1"/>
    <property type="molecule type" value="Genomic_DNA"/>
</dbReference>
<dbReference type="InterPro" id="IPR022684">
    <property type="entry name" value="Calpain_cysteine_protease"/>
</dbReference>
<dbReference type="GO" id="GO:0006508">
    <property type="term" value="P:proteolysis"/>
    <property type="evidence" value="ECO:0007669"/>
    <property type="project" value="UniProtKB-KW"/>
</dbReference>
<dbReference type="PANTHER" id="PTHR10183:SF379">
    <property type="entry name" value="CALPAIN-5"/>
    <property type="match status" value="1"/>
</dbReference>
<keyword evidence="2 6" id="KW-0645">Protease</keyword>
<dbReference type="AlphaFoldDB" id="A0A9N8DWK0"/>
<keyword evidence="4 6" id="KW-0788">Thiol protease</keyword>
<organism evidence="9 10">
    <name type="scientific">Seminavis robusta</name>
    <dbReference type="NCBI Taxonomy" id="568900"/>
    <lineage>
        <taxon>Eukaryota</taxon>
        <taxon>Sar</taxon>
        <taxon>Stramenopiles</taxon>
        <taxon>Ochrophyta</taxon>
        <taxon>Bacillariophyta</taxon>
        <taxon>Bacillariophyceae</taxon>
        <taxon>Bacillariophycidae</taxon>
        <taxon>Naviculales</taxon>
        <taxon>Naviculaceae</taxon>
        <taxon>Seminavis</taxon>
    </lineage>
</organism>
<feature type="active site" evidence="5 6">
    <location>
        <position position="533"/>
    </location>
</feature>
<protein>
    <submittedName>
        <fullName evidence="9">Calpain-type cysteine protease DEK1</fullName>
    </submittedName>
</protein>
<dbReference type="GO" id="GO:0004198">
    <property type="term" value="F:calcium-dependent cysteine-type endopeptidase activity"/>
    <property type="evidence" value="ECO:0007669"/>
    <property type="project" value="InterPro"/>
</dbReference>
<dbReference type="SMART" id="SM00230">
    <property type="entry name" value="CysPc"/>
    <property type="match status" value="1"/>
</dbReference>
<evidence type="ECO:0000256" key="2">
    <source>
        <dbReference type="ARBA" id="ARBA00022670"/>
    </source>
</evidence>
<feature type="active site" evidence="5 6">
    <location>
        <position position="556"/>
    </location>
</feature>
<comment type="caution">
    <text evidence="9">The sequence shown here is derived from an EMBL/GenBank/DDBJ whole genome shotgun (WGS) entry which is preliminary data.</text>
</comment>
<evidence type="ECO:0000256" key="6">
    <source>
        <dbReference type="PROSITE-ProRule" id="PRU00239"/>
    </source>
</evidence>
<keyword evidence="3 6" id="KW-0378">Hydrolase</keyword>
<evidence type="ECO:0000256" key="5">
    <source>
        <dbReference type="PIRSR" id="PIRSR622684-1"/>
    </source>
</evidence>
<dbReference type="PROSITE" id="PS50203">
    <property type="entry name" value="CALPAIN_CAT"/>
    <property type="match status" value="1"/>
</dbReference>
<feature type="compositionally biased region" description="Basic residues" evidence="7">
    <location>
        <begin position="52"/>
        <end position="73"/>
    </location>
</feature>
<feature type="active site" evidence="5 6">
    <location>
        <position position="319"/>
    </location>
</feature>
<dbReference type="InterPro" id="IPR000169">
    <property type="entry name" value="Pept_cys_AS"/>
</dbReference>
<dbReference type="Proteomes" id="UP001153069">
    <property type="component" value="Unassembled WGS sequence"/>
</dbReference>
<accession>A0A9N8DWK0</accession>
<evidence type="ECO:0000259" key="8">
    <source>
        <dbReference type="PROSITE" id="PS50203"/>
    </source>
</evidence>
<feature type="domain" description="Calpain catalytic" evidence="8">
    <location>
        <begin position="281"/>
        <end position="615"/>
    </location>
</feature>
<comment type="similarity">
    <text evidence="1">Belongs to the peptidase C2 family.</text>
</comment>
<dbReference type="InterPro" id="IPR038765">
    <property type="entry name" value="Papain-like_cys_pep_sf"/>
</dbReference>
<proteinExistence type="inferred from homology"/>
<dbReference type="SUPFAM" id="SSF54001">
    <property type="entry name" value="Cysteine proteinases"/>
    <property type="match status" value="1"/>
</dbReference>
<dbReference type="Pfam" id="PF00648">
    <property type="entry name" value="Peptidase_C2"/>
    <property type="match status" value="1"/>
</dbReference>
<gene>
    <name evidence="9" type="ORF">SEMRO_430_G141300.1</name>
</gene>
<feature type="compositionally biased region" description="Low complexity" evidence="7">
    <location>
        <begin position="94"/>
        <end position="129"/>
    </location>
</feature>
<reference evidence="9" key="1">
    <citation type="submission" date="2020-06" db="EMBL/GenBank/DDBJ databases">
        <authorList>
            <consortium name="Plant Systems Biology data submission"/>
        </authorList>
    </citation>
    <scope>NUCLEOTIDE SEQUENCE</scope>
    <source>
        <strain evidence="9">D6</strain>
    </source>
</reference>
<keyword evidence="10" id="KW-1185">Reference proteome</keyword>